<proteinExistence type="predicted"/>
<evidence type="ECO:0000313" key="1">
    <source>
        <dbReference type="EMBL" id="MBX38719.1"/>
    </source>
</evidence>
<sequence>MVAKALVFLQIIQLAKMLLAALRLMMRNTWVNQVIGLRAHQYLN</sequence>
<name>A0A2P2N8A5_RHIMU</name>
<protein>
    <submittedName>
        <fullName evidence="1">Zinc finger protein CONSTANS-LIKE 9-like</fullName>
    </submittedName>
</protein>
<dbReference type="EMBL" id="GGEC01058235">
    <property type="protein sequence ID" value="MBX38719.1"/>
    <property type="molecule type" value="Transcribed_RNA"/>
</dbReference>
<accession>A0A2P2N8A5</accession>
<organism evidence="1">
    <name type="scientific">Rhizophora mucronata</name>
    <name type="common">Asiatic mangrove</name>
    <dbReference type="NCBI Taxonomy" id="61149"/>
    <lineage>
        <taxon>Eukaryota</taxon>
        <taxon>Viridiplantae</taxon>
        <taxon>Streptophyta</taxon>
        <taxon>Embryophyta</taxon>
        <taxon>Tracheophyta</taxon>
        <taxon>Spermatophyta</taxon>
        <taxon>Magnoliopsida</taxon>
        <taxon>eudicotyledons</taxon>
        <taxon>Gunneridae</taxon>
        <taxon>Pentapetalae</taxon>
        <taxon>rosids</taxon>
        <taxon>fabids</taxon>
        <taxon>Malpighiales</taxon>
        <taxon>Rhizophoraceae</taxon>
        <taxon>Rhizophora</taxon>
    </lineage>
</organism>
<reference evidence="1" key="1">
    <citation type="submission" date="2018-02" db="EMBL/GenBank/DDBJ databases">
        <title>Rhizophora mucronata_Transcriptome.</title>
        <authorList>
            <person name="Meera S.P."/>
            <person name="Sreeshan A."/>
            <person name="Augustine A."/>
        </authorList>
    </citation>
    <scope>NUCLEOTIDE SEQUENCE</scope>
    <source>
        <tissue evidence="1">Leaf</tissue>
    </source>
</reference>
<dbReference type="AlphaFoldDB" id="A0A2P2N8A5"/>